<name>A0A6J6L338_9ZZZZ</name>
<gene>
    <name evidence="1" type="ORF">UFOPK2166_01046</name>
</gene>
<organism evidence="1">
    <name type="scientific">freshwater metagenome</name>
    <dbReference type="NCBI Taxonomy" id="449393"/>
    <lineage>
        <taxon>unclassified sequences</taxon>
        <taxon>metagenomes</taxon>
        <taxon>ecological metagenomes</taxon>
    </lineage>
</organism>
<dbReference type="Pfam" id="PF11927">
    <property type="entry name" value="HODM_asu-like"/>
    <property type="match status" value="1"/>
</dbReference>
<protein>
    <submittedName>
        <fullName evidence="1">Unannotated protein</fullName>
    </submittedName>
</protein>
<accession>A0A6J6L338</accession>
<evidence type="ECO:0000313" key="1">
    <source>
        <dbReference type="EMBL" id="CAB4655103.1"/>
    </source>
</evidence>
<proteinExistence type="predicted"/>
<reference evidence="1" key="1">
    <citation type="submission" date="2020-05" db="EMBL/GenBank/DDBJ databases">
        <authorList>
            <person name="Chiriac C."/>
            <person name="Salcher M."/>
            <person name="Ghai R."/>
            <person name="Kavagutti S V."/>
        </authorList>
    </citation>
    <scope>NUCLEOTIDE SEQUENCE</scope>
</reference>
<sequence>MASTHVLHQHPFTPFDELPSGNVESFRAFPMPESMLPTELTNEFRHRVGTRPLETQQWLPSDSETNPTIAMKLKLLQYRKNEVVAFLQGGEEVAQEAAELVATFAGSTIESRGVDALVEAALLVADDLIVMKRTSDGQLVVVAGVVCSPSRWKIETKLGQDMMAVHAPVARYAEHVGGAVDTTMNRLRADQPMIRSNWTIEDHCALFQPIAPSEPLVNDPSMLWVRMERQTLRFLPRTGGSLFTIRTYQQPIAEYVARGKDKAQTLHSLIKRLPDDVAKYKSLLHYRKQLLEWLEPFTK</sequence>
<dbReference type="AlphaFoldDB" id="A0A6J6L338"/>
<dbReference type="InterPro" id="IPR021848">
    <property type="entry name" value="HODM_asu-like"/>
</dbReference>
<dbReference type="EMBL" id="CAEZWB010000156">
    <property type="protein sequence ID" value="CAB4655103.1"/>
    <property type="molecule type" value="Genomic_DNA"/>
</dbReference>